<feature type="compositionally biased region" description="Polar residues" evidence="4">
    <location>
        <begin position="1"/>
        <end position="12"/>
    </location>
</feature>
<dbReference type="Proteomes" id="UP000014393">
    <property type="component" value="Unassembled WGS sequence"/>
</dbReference>
<protein>
    <recommendedName>
        <fullName evidence="5">RNA 2-O ribose methyltransferase substrate binding domain-containing protein</fullName>
    </recommendedName>
</protein>
<dbReference type="GO" id="GO:0032259">
    <property type="term" value="P:methylation"/>
    <property type="evidence" value="ECO:0007669"/>
    <property type="project" value="UniProtKB-KW"/>
</dbReference>
<proteinExistence type="inferred from homology"/>
<evidence type="ECO:0000256" key="4">
    <source>
        <dbReference type="SAM" id="MobiDB-lite"/>
    </source>
</evidence>
<dbReference type="SUPFAM" id="SSF55315">
    <property type="entry name" value="L30e-like"/>
    <property type="match status" value="1"/>
</dbReference>
<feature type="domain" description="RNA 2-O ribose methyltransferase substrate binding" evidence="5">
    <location>
        <begin position="30"/>
        <end position="103"/>
    </location>
</feature>
<dbReference type="Gene3D" id="3.30.1330.30">
    <property type="match status" value="1"/>
</dbReference>
<dbReference type="AlphaFoldDB" id="S2WFD3"/>
<name>S2WFD3_9ACTO</name>
<evidence type="ECO:0000256" key="3">
    <source>
        <dbReference type="ARBA" id="ARBA00022679"/>
    </source>
</evidence>
<dbReference type="CDD" id="cd18095">
    <property type="entry name" value="SpoU-like_rRNA-MTase"/>
    <property type="match status" value="1"/>
</dbReference>
<dbReference type="InterPro" id="IPR029026">
    <property type="entry name" value="tRNA_m1G_MTases_N"/>
</dbReference>
<comment type="similarity">
    <text evidence="1">Belongs to the class IV-like SAM-binding methyltransferase superfamily. RNA methyltransferase TrmH family.</text>
</comment>
<dbReference type="PATRIC" id="fig|883067.3.peg.1206"/>
<dbReference type="InterPro" id="IPR013123">
    <property type="entry name" value="SpoU_subst-bd"/>
</dbReference>
<accession>S2WFD3</accession>
<dbReference type="STRING" id="59505.FB03_02510"/>
<gene>
    <name evidence="6" type="ORF">HMPREF9237_01234</name>
</gene>
<evidence type="ECO:0000259" key="5">
    <source>
        <dbReference type="SMART" id="SM00967"/>
    </source>
</evidence>
<evidence type="ECO:0000313" key="6">
    <source>
        <dbReference type="EMBL" id="EPD26609.1"/>
    </source>
</evidence>
<sequence>MKSTPASHTQLTRAARLHRPQQRERFRQTLVEGPGAVQELLAHRANLVRDVYYTKASLISNPDLGGLIKEAGVYHHPLNADEMQALSEDARGVVAVIDIPETPALTPTVKNAKLVLATANIQDPGNVGAIIRAADVAGCDAVLLGRGSVELWSPKVIRSSAGSIFHLPVLDSINVGKLDGVLERAGISFLAATGEGEWDLATLVASANDAAYLGQPPLGPDLTRPVCWLLGNEAHGFADVDANVDATVAIPIYGKAESCNVAMAAAILSSTTAMIQHRPE</sequence>
<keyword evidence="2" id="KW-0489">Methyltransferase</keyword>
<evidence type="ECO:0000256" key="2">
    <source>
        <dbReference type="ARBA" id="ARBA00022603"/>
    </source>
</evidence>
<dbReference type="SMART" id="SM00967">
    <property type="entry name" value="SpoU_sub_bind"/>
    <property type="match status" value="1"/>
</dbReference>
<dbReference type="PANTHER" id="PTHR43191:SF2">
    <property type="entry name" value="RRNA METHYLTRANSFERASE 3, MITOCHONDRIAL"/>
    <property type="match status" value="1"/>
</dbReference>
<dbReference type="HOGENOM" id="CLU_021322_3_1_11"/>
<feature type="region of interest" description="Disordered" evidence="4">
    <location>
        <begin position="1"/>
        <end position="21"/>
    </location>
</feature>
<dbReference type="GO" id="GO:0006396">
    <property type="term" value="P:RNA processing"/>
    <property type="evidence" value="ECO:0007669"/>
    <property type="project" value="InterPro"/>
</dbReference>
<dbReference type="Pfam" id="PF00588">
    <property type="entry name" value="SpoU_methylase"/>
    <property type="match status" value="1"/>
</dbReference>
<dbReference type="EMBL" id="AGWM01000011">
    <property type="protein sequence ID" value="EPD26609.1"/>
    <property type="molecule type" value="Genomic_DNA"/>
</dbReference>
<reference evidence="6 7" key="1">
    <citation type="submission" date="2013-05" db="EMBL/GenBank/DDBJ databases">
        <title>The Genome Sequence of Actinobaculum schaalii FB123-CNA2.</title>
        <authorList>
            <consortium name="The Broad Institute Genomics Platform"/>
            <person name="Earl A."/>
            <person name="Ward D."/>
            <person name="Feldgarden M."/>
            <person name="Gevers D."/>
            <person name="Saerens B."/>
            <person name="Vaneechoutte M."/>
            <person name="Walker B."/>
            <person name="Young S."/>
            <person name="Zeng Q."/>
            <person name="Gargeya S."/>
            <person name="Fitzgerald M."/>
            <person name="Haas B."/>
            <person name="Abouelleil A."/>
            <person name="Allen A.W."/>
            <person name="Alvarado L."/>
            <person name="Arachchi H.M."/>
            <person name="Berlin A.M."/>
            <person name="Chapman S.B."/>
            <person name="Gainer-Dewar J."/>
            <person name="Goldberg J."/>
            <person name="Griggs A."/>
            <person name="Gujja S."/>
            <person name="Hansen M."/>
            <person name="Howarth C."/>
            <person name="Imamovic A."/>
            <person name="Ireland A."/>
            <person name="Larimer J."/>
            <person name="McCowan C."/>
            <person name="Murphy C."/>
            <person name="Pearson M."/>
            <person name="Poon T.W."/>
            <person name="Priest M."/>
            <person name="Roberts A."/>
            <person name="Saif S."/>
            <person name="Shea T."/>
            <person name="Sisk P."/>
            <person name="Sykes S."/>
            <person name="Wortman J."/>
            <person name="Nusbaum C."/>
            <person name="Birren B."/>
        </authorList>
    </citation>
    <scope>NUCLEOTIDE SEQUENCE [LARGE SCALE GENOMIC DNA]</scope>
    <source>
        <strain evidence="6 7">FB123-CNA-2</strain>
    </source>
</reference>
<dbReference type="PANTHER" id="PTHR43191">
    <property type="entry name" value="RRNA METHYLTRANSFERASE 3"/>
    <property type="match status" value="1"/>
</dbReference>
<dbReference type="Gene3D" id="3.40.1280.10">
    <property type="match status" value="1"/>
</dbReference>
<dbReference type="GO" id="GO:0005737">
    <property type="term" value="C:cytoplasm"/>
    <property type="evidence" value="ECO:0007669"/>
    <property type="project" value="UniProtKB-ARBA"/>
</dbReference>
<dbReference type="GO" id="GO:0008173">
    <property type="term" value="F:RNA methyltransferase activity"/>
    <property type="evidence" value="ECO:0007669"/>
    <property type="project" value="InterPro"/>
</dbReference>
<keyword evidence="3" id="KW-0808">Transferase</keyword>
<evidence type="ECO:0000313" key="7">
    <source>
        <dbReference type="Proteomes" id="UP000014393"/>
    </source>
</evidence>
<dbReference type="InterPro" id="IPR029028">
    <property type="entry name" value="Alpha/beta_knot_MTases"/>
</dbReference>
<organism evidence="6 7">
    <name type="scientific">Actinotignum schaalii FB123-CNA-2</name>
    <dbReference type="NCBI Taxonomy" id="883067"/>
    <lineage>
        <taxon>Bacteria</taxon>
        <taxon>Bacillati</taxon>
        <taxon>Actinomycetota</taxon>
        <taxon>Actinomycetes</taxon>
        <taxon>Actinomycetales</taxon>
        <taxon>Actinomycetaceae</taxon>
        <taxon>Actinotignum</taxon>
    </lineage>
</organism>
<dbReference type="SUPFAM" id="SSF75217">
    <property type="entry name" value="alpha/beta knot"/>
    <property type="match status" value="1"/>
</dbReference>
<keyword evidence="7" id="KW-1185">Reference proteome</keyword>
<dbReference type="RefSeq" id="WP_016442848.1">
    <property type="nucleotide sequence ID" value="NZ_KE150263.1"/>
</dbReference>
<dbReference type="InterPro" id="IPR029064">
    <property type="entry name" value="Ribosomal_eL30-like_sf"/>
</dbReference>
<dbReference type="eggNOG" id="COG0566">
    <property type="taxonomic scope" value="Bacteria"/>
</dbReference>
<dbReference type="InterPro" id="IPR001537">
    <property type="entry name" value="SpoU_MeTrfase"/>
</dbReference>
<dbReference type="GO" id="GO:0003723">
    <property type="term" value="F:RNA binding"/>
    <property type="evidence" value="ECO:0007669"/>
    <property type="project" value="InterPro"/>
</dbReference>
<comment type="caution">
    <text evidence="6">The sequence shown here is derived from an EMBL/GenBank/DDBJ whole genome shotgun (WGS) entry which is preliminary data.</text>
</comment>
<dbReference type="InterPro" id="IPR051259">
    <property type="entry name" value="rRNA_Methyltransferase"/>
</dbReference>
<evidence type="ECO:0000256" key="1">
    <source>
        <dbReference type="ARBA" id="ARBA00007228"/>
    </source>
</evidence>